<evidence type="ECO:0000256" key="1">
    <source>
        <dbReference type="SAM" id="MobiDB-lite"/>
    </source>
</evidence>
<feature type="region of interest" description="Disordered" evidence="1">
    <location>
        <begin position="348"/>
        <end position="369"/>
    </location>
</feature>
<feature type="compositionally biased region" description="Low complexity" evidence="1">
    <location>
        <begin position="156"/>
        <end position="166"/>
    </location>
</feature>
<reference evidence="2" key="1">
    <citation type="submission" date="2020-11" db="EMBL/GenBank/DDBJ databases">
        <authorList>
            <person name="Tran Van P."/>
        </authorList>
    </citation>
    <scope>NUCLEOTIDE SEQUENCE</scope>
</reference>
<feature type="compositionally biased region" description="Polar residues" evidence="1">
    <location>
        <begin position="348"/>
        <end position="357"/>
    </location>
</feature>
<name>A0A7R9QC55_9ACAR</name>
<accession>A0A7R9QC55</accession>
<gene>
    <name evidence="2" type="ORF">ONB1V03_LOCUS1572</name>
</gene>
<dbReference type="EMBL" id="CAJPVJ010000295">
    <property type="protein sequence ID" value="CAG2161971.1"/>
    <property type="molecule type" value="Genomic_DNA"/>
</dbReference>
<feature type="region of interest" description="Disordered" evidence="1">
    <location>
        <begin position="156"/>
        <end position="192"/>
    </location>
</feature>
<protein>
    <submittedName>
        <fullName evidence="2">Uncharacterized protein</fullName>
    </submittedName>
</protein>
<keyword evidence="3" id="KW-1185">Reference proteome</keyword>
<evidence type="ECO:0000313" key="2">
    <source>
        <dbReference type="EMBL" id="CAD7638742.1"/>
    </source>
</evidence>
<dbReference type="OrthoDB" id="10667176at2759"/>
<evidence type="ECO:0000313" key="3">
    <source>
        <dbReference type="Proteomes" id="UP000728032"/>
    </source>
</evidence>
<dbReference type="AlphaFoldDB" id="A0A7R9QC55"/>
<dbReference type="Proteomes" id="UP000728032">
    <property type="component" value="Unassembled WGS sequence"/>
</dbReference>
<dbReference type="EMBL" id="OC915120">
    <property type="protein sequence ID" value="CAD7638742.1"/>
    <property type="molecule type" value="Genomic_DNA"/>
</dbReference>
<organism evidence="2">
    <name type="scientific">Oppiella nova</name>
    <dbReference type="NCBI Taxonomy" id="334625"/>
    <lineage>
        <taxon>Eukaryota</taxon>
        <taxon>Metazoa</taxon>
        <taxon>Ecdysozoa</taxon>
        <taxon>Arthropoda</taxon>
        <taxon>Chelicerata</taxon>
        <taxon>Arachnida</taxon>
        <taxon>Acari</taxon>
        <taxon>Acariformes</taxon>
        <taxon>Sarcoptiformes</taxon>
        <taxon>Oribatida</taxon>
        <taxon>Brachypylina</taxon>
        <taxon>Oppioidea</taxon>
        <taxon>Oppiidae</taxon>
        <taxon>Oppiella</taxon>
    </lineage>
</organism>
<sequence>MCQFDLVAEVELSGSEKCGQIVIQKKIKDPDNVIDSKKFSMAKNCDCEDQFNTTVTLMTSFNTFDFFSEGISLDSKTVIVKGVSPIEDCLQLTTTTESSESSTELSSITTTTITSVEESAQTTEQTINSETTELIENTDQTLNTDVIDLTHETQLTTTTSTPTTTTEWIPLRNDSENEVQVSPEEDENIGNGLIGRRGIGNGDMPNTNQMPVYIPNSGAFGQPYPQYRPNGGYPTPPLHSSQRYNAPQYSFEYPHTQNEYSNPQYSPYNKAPGYLNTGFFHAQSLQYGAGKPPALNPNYYYSTQNRPVVGQRYKPSQLNAKPIYYPLRRNYNSNYSVPFNNGYNGPSMPSMNNRYNQPHPPQQNSPYGGYGDSLLTHSHILVVMGTTIDLKVMSTLISVKSNP</sequence>
<proteinExistence type="predicted"/>